<keyword evidence="2" id="KW-1185">Reference proteome</keyword>
<evidence type="ECO:0008006" key="3">
    <source>
        <dbReference type="Google" id="ProtNLM"/>
    </source>
</evidence>
<protein>
    <recommendedName>
        <fullName evidence="3">DUF2939 domain-containing protein</fullName>
    </recommendedName>
</protein>
<sequence>MNWLIAAMVAVFAIAYWNTDKYDSRKDLTELSHYYQQHQTEFRQLAQAACAYRARNPGTYLTFEVDFPASYPAEIQPEVDTLKRVLRKLGKTELALPVAPQGGCSLFLLQWSEWRGAGGSHLGFSYQPAQHTEYKPELHDATEQDLTQPLFYSKTLGDGWVLEYVNIP</sequence>
<proteinExistence type="predicted"/>
<dbReference type="Proteomes" id="UP001595962">
    <property type="component" value="Unassembled WGS sequence"/>
</dbReference>
<comment type="caution">
    <text evidence="1">The sequence shown here is derived from an EMBL/GenBank/DDBJ whole genome shotgun (WGS) entry which is preliminary data.</text>
</comment>
<organism evidence="1 2">
    <name type="scientific">Rheinheimera marina</name>
    <dbReference type="NCBI Taxonomy" id="1774958"/>
    <lineage>
        <taxon>Bacteria</taxon>
        <taxon>Pseudomonadati</taxon>
        <taxon>Pseudomonadota</taxon>
        <taxon>Gammaproteobacteria</taxon>
        <taxon>Chromatiales</taxon>
        <taxon>Chromatiaceae</taxon>
        <taxon>Rheinheimera</taxon>
    </lineage>
</organism>
<dbReference type="EMBL" id="JBHSGB010000002">
    <property type="protein sequence ID" value="MFC4653814.1"/>
    <property type="molecule type" value="Genomic_DNA"/>
</dbReference>
<dbReference type="RefSeq" id="WP_377331374.1">
    <property type="nucleotide sequence ID" value="NZ_JBHSGB010000002.1"/>
</dbReference>
<evidence type="ECO:0000313" key="2">
    <source>
        <dbReference type="Proteomes" id="UP001595962"/>
    </source>
</evidence>
<reference evidence="2" key="1">
    <citation type="journal article" date="2019" name="Int. J. Syst. Evol. Microbiol.">
        <title>The Global Catalogue of Microorganisms (GCM) 10K type strain sequencing project: providing services to taxonomists for standard genome sequencing and annotation.</title>
        <authorList>
            <consortium name="The Broad Institute Genomics Platform"/>
            <consortium name="The Broad Institute Genome Sequencing Center for Infectious Disease"/>
            <person name="Wu L."/>
            <person name="Ma J."/>
        </authorList>
    </citation>
    <scope>NUCLEOTIDE SEQUENCE [LARGE SCALE GENOMIC DNA]</scope>
    <source>
        <strain evidence="2">DT28</strain>
    </source>
</reference>
<accession>A0ABV9JIB1</accession>
<evidence type="ECO:0000313" key="1">
    <source>
        <dbReference type="EMBL" id="MFC4653814.1"/>
    </source>
</evidence>
<gene>
    <name evidence="1" type="ORF">ACFO3I_02125</name>
</gene>
<name>A0ABV9JIB1_9GAMM</name>